<dbReference type="Proteomes" id="UP000032946">
    <property type="component" value="Chromosome"/>
</dbReference>
<reference evidence="2 3" key="1">
    <citation type="submission" date="2014-02" db="EMBL/GenBank/DDBJ databases">
        <authorList>
            <person name="Genoscope - CEA"/>
        </authorList>
    </citation>
    <scope>NUCLEOTIDE SEQUENCE [LARGE SCALE GENOMIC DNA]</scope>
    <source>
        <strain evidence="2 3">PCC 8005</strain>
    </source>
</reference>
<proteinExistence type="predicted"/>
<evidence type="ECO:0000256" key="1">
    <source>
        <dbReference type="SAM" id="MobiDB-lite"/>
    </source>
</evidence>
<protein>
    <submittedName>
        <fullName evidence="2">Uncharacterized protein</fullName>
    </submittedName>
</protein>
<organism evidence="2 3">
    <name type="scientific">Limnospira indica PCC 8005</name>
    <dbReference type="NCBI Taxonomy" id="376219"/>
    <lineage>
        <taxon>Bacteria</taxon>
        <taxon>Bacillati</taxon>
        <taxon>Cyanobacteriota</taxon>
        <taxon>Cyanophyceae</taxon>
        <taxon>Oscillatoriophycideae</taxon>
        <taxon>Oscillatoriales</taxon>
        <taxon>Sirenicapillariaceae</taxon>
        <taxon>Limnospira</taxon>
    </lineage>
</organism>
<dbReference type="EMBL" id="FO818640">
    <property type="protein sequence ID" value="CDM96182.1"/>
    <property type="molecule type" value="Genomic_DNA"/>
</dbReference>
<dbReference type="NCBIfam" id="TIGR03678">
    <property type="entry name" value="het_cyc_patell"/>
    <property type="match status" value="1"/>
</dbReference>
<accession>A0A9P1NZU2</accession>
<keyword evidence="3" id="KW-1185">Reference proteome</keyword>
<evidence type="ECO:0000313" key="3">
    <source>
        <dbReference type="Proteomes" id="UP000032946"/>
    </source>
</evidence>
<feature type="region of interest" description="Disordered" evidence="1">
    <location>
        <begin position="1"/>
        <end position="20"/>
    </location>
</feature>
<name>A0A9P1NZU2_9CYAN</name>
<dbReference type="InterPro" id="IPR044050">
    <property type="entry name" value="DUF5837"/>
</dbReference>
<sequence length="68" mass="7173">MNKKNISPNPQQPVDRVPTGQLPSALAELSEAALSFAGVYASNAQDIQNAAEFGYELIGACSFDGDDE</sequence>
<evidence type="ECO:0000313" key="2">
    <source>
        <dbReference type="EMBL" id="CDM96182.1"/>
    </source>
</evidence>
<dbReference type="AlphaFoldDB" id="A0A9P1NZU2"/>
<gene>
    <name evidence="2" type="ORF">ARTHRO_40588</name>
</gene>
<dbReference type="RefSeq" id="WP_008049961.1">
    <property type="nucleotide sequence ID" value="NZ_FO818640.1"/>
</dbReference>
<dbReference type="Pfam" id="PF19155">
    <property type="entry name" value="DUF5837"/>
    <property type="match status" value="1"/>
</dbReference>
<dbReference type="InterPro" id="IPR022264">
    <property type="entry name" value="Microcy/ptell_bactrcn_lead_pep"/>
</dbReference>